<dbReference type="GO" id="GO:0008818">
    <property type="term" value="F:cobalamin 5'-phosphate synthase activity"/>
    <property type="evidence" value="ECO:0007669"/>
    <property type="project" value="InterPro"/>
</dbReference>
<evidence type="ECO:0000256" key="3">
    <source>
        <dbReference type="ARBA" id="ARBA00004663"/>
    </source>
</evidence>
<dbReference type="GO" id="GO:0009236">
    <property type="term" value="P:cobalamin biosynthetic process"/>
    <property type="evidence" value="ECO:0007669"/>
    <property type="project" value="UniProtKB-UniPathway"/>
</dbReference>
<evidence type="ECO:0000256" key="5">
    <source>
        <dbReference type="ARBA" id="ARBA00013200"/>
    </source>
</evidence>
<dbReference type="AlphaFoldDB" id="A0A523TKB1"/>
<dbReference type="Proteomes" id="UP000316517">
    <property type="component" value="Unassembled WGS sequence"/>
</dbReference>
<sequence>GWVLITGALHLDGFMDTIDGLSGGKTKEERLKIMKDPSAGAKGIIGLLALLGLKFLLLLEIEPSLKMGTLLLTPAVGRWSMVLAVYLAPYARMEGLGKAFTTHKDRETVFWTSLTAGILGLVIFKSSFLYIIGVCLGIVYLSTLYFKSRIGGITGDTLGALNEIIELTALFSICCLAKAGAF</sequence>
<keyword evidence="7" id="KW-1003">Cell membrane</keyword>
<dbReference type="PANTHER" id="PTHR34148">
    <property type="entry name" value="ADENOSYLCOBINAMIDE-GDP RIBAZOLETRANSFERASE"/>
    <property type="match status" value="1"/>
</dbReference>
<comment type="similarity">
    <text evidence="4">Belongs to the CobS family.</text>
</comment>
<evidence type="ECO:0000256" key="7">
    <source>
        <dbReference type="ARBA" id="ARBA00022475"/>
    </source>
</evidence>
<dbReference type="PANTHER" id="PTHR34148:SF1">
    <property type="entry name" value="ADENOSYLCOBINAMIDE-GDP RIBAZOLETRANSFERASE"/>
    <property type="match status" value="1"/>
</dbReference>
<evidence type="ECO:0000256" key="2">
    <source>
        <dbReference type="ARBA" id="ARBA00004651"/>
    </source>
</evidence>
<comment type="caution">
    <text evidence="20">The sequence shown here is derived from an EMBL/GenBank/DDBJ whole genome shotgun (WGS) entry which is preliminary data.</text>
</comment>
<evidence type="ECO:0000256" key="14">
    <source>
        <dbReference type="ARBA" id="ARBA00025228"/>
    </source>
</evidence>
<reference evidence="20 21" key="1">
    <citation type="submission" date="2019-03" db="EMBL/GenBank/DDBJ databases">
        <title>Metabolic potential of uncultured bacteria and archaea associated with petroleum seepage in deep-sea sediments.</title>
        <authorList>
            <person name="Dong X."/>
            <person name="Hubert C."/>
        </authorList>
    </citation>
    <scope>NUCLEOTIDE SEQUENCE [LARGE SCALE GENOMIC DNA]</scope>
    <source>
        <strain evidence="20">E44_bin3</strain>
    </source>
</reference>
<evidence type="ECO:0000256" key="12">
    <source>
        <dbReference type="ARBA" id="ARBA00022989"/>
    </source>
</evidence>
<comment type="pathway">
    <text evidence="3">Cofactor biosynthesis; adenosylcobalamin biosynthesis; adenosylcobalamin from cob(II)yrinate a,c-diamide: step 7/7.</text>
</comment>
<evidence type="ECO:0000256" key="18">
    <source>
        <dbReference type="ARBA" id="ARBA00049504"/>
    </source>
</evidence>
<evidence type="ECO:0000256" key="16">
    <source>
        <dbReference type="ARBA" id="ARBA00032853"/>
    </source>
</evidence>
<comment type="catalytic activity">
    <reaction evidence="18">
        <text>alpha-ribazole 5'-phosphate + adenosylcob(III)inamide-GDP = adenosylcob(III)alamin 5'-phosphate + GMP + H(+)</text>
        <dbReference type="Rhea" id="RHEA:23560"/>
        <dbReference type="ChEBI" id="CHEBI:15378"/>
        <dbReference type="ChEBI" id="CHEBI:57918"/>
        <dbReference type="ChEBI" id="CHEBI:58115"/>
        <dbReference type="ChEBI" id="CHEBI:60487"/>
        <dbReference type="ChEBI" id="CHEBI:60493"/>
        <dbReference type="EC" id="2.7.8.26"/>
    </reaction>
</comment>
<accession>A0A523TKB1</accession>
<comment type="function">
    <text evidence="14">Joins adenosylcobinamide-GDP and alpha-ribazole to generate adenosylcobalamin (Ado-cobalamin). Also synthesizes adenosylcobalamin 5'-phosphate from adenosylcobinamide-GDP and alpha-ribazole 5'-phosphate.</text>
</comment>
<protein>
    <recommendedName>
        <fullName evidence="6">Adenosylcobinamide-GDP ribazoletransferase</fullName>
        <ecNumber evidence="5">2.7.8.26</ecNumber>
    </recommendedName>
    <alternativeName>
        <fullName evidence="16">Cobalamin synthase</fullName>
    </alternativeName>
    <alternativeName>
        <fullName evidence="15">Cobalamin-5'-phosphate synthase</fullName>
    </alternativeName>
</protein>
<comment type="subcellular location">
    <subcellularLocation>
        <location evidence="2">Cell membrane</location>
        <topology evidence="2">Multi-pass membrane protein</topology>
    </subcellularLocation>
</comment>
<evidence type="ECO:0000313" key="21">
    <source>
        <dbReference type="Proteomes" id="UP000316517"/>
    </source>
</evidence>
<evidence type="ECO:0000256" key="15">
    <source>
        <dbReference type="ARBA" id="ARBA00032605"/>
    </source>
</evidence>
<evidence type="ECO:0000256" key="13">
    <source>
        <dbReference type="ARBA" id="ARBA00023136"/>
    </source>
</evidence>
<gene>
    <name evidence="20" type="ORF">E3J68_00370</name>
</gene>
<keyword evidence="9 20" id="KW-0808">Transferase</keyword>
<evidence type="ECO:0000256" key="1">
    <source>
        <dbReference type="ARBA" id="ARBA00001946"/>
    </source>
</evidence>
<evidence type="ECO:0000256" key="8">
    <source>
        <dbReference type="ARBA" id="ARBA00022573"/>
    </source>
</evidence>
<evidence type="ECO:0000256" key="6">
    <source>
        <dbReference type="ARBA" id="ARBA00015850"/>
    </source>
</evidence>
<keyword evidence="8" id="KW-0169">Cobalamin biosynthesis</keyword>
<evidence type="ECO:0000256" key="19">
    <source>
        <dbReference type="SAM" id="Phobius"/>
    </source>
</evidence>
<dbReference type="UniPathway" id="UPA00148">
    <property type="reaction ID" value="UER00238"/>
</dbReference>
<dbReference type="InterPro" id="IPR003805">
    <property type="entry name" value="CobS"/>
</dbReference>
<dbReference type="GO" id="GO:0051073">
    <property type="term" value="F:adenosylcobinamide-GDP ribazoletransferase activity"/>
    <property type="evidence" value="ECO:0007669"/>
    <property type="project" value="UniProtKB-EC"/>
</dbReference>
<name>A0A523TKB1_UNCAE</name>
<feature type="transmembrane region" description="Helical" evidence="19">
    <location>
        <begin position="108"/>
        <end position="141"/>
    </location>
</feature>
<keyword evidence="12 19" id="KW-1133">Transmembrane helix</keyword>
<dbReference type="EC" id="2.7.8.26" evidence="5"/>
<evidence type="ECO:0000256" key="4">
    <source>
        <dbReference type="ARBA" id="ARBA00010561"/>
    </source>
</evidence>
<dbReference type="GO" id="GO:0005886">
    <property type="term" value="C:plasma membrane"/>
    <property type="evidence" value="ECO:0007669"/>
    <property type="project" value="UniProtKB-SubCell"/>
</dbReference>
<keyword evidence="10 19" id="KW-0812">Transmembrane</keyword>
<dbReference type="EMBL" id="SOJT01000022">
    <property type="protein sequence ID" value="TET30743.1"/>
    <property type="molecule type" value="Genomic_DNA"/>
</dbReference>
<feature type="transmembrane region" description="Helical" evidence="19">
    <location>
        <begin position="69"/>
        <end position="88"/>
    </location>
</feature>
<evidence type="ECO:0000256" key="17">
    <source>
        <dbReference type="ARBA" id="ARBA00048623"/>
    </source>
</evidence>
<proteinExistence type="inferred from homology"/>
<evidence type="ECO:0000256" key="9">
    <source>
        <dbReference type="ARBA" id="ARBA00022679"/>
    </source>
</evidence>
<organism evidence="20 21">
    <name type="scientific">Aerophobetes bacterium</name>
    <dbReference type="NCBI Taxonomy" id="2030807"/>
    <lineage>
        <taxon>Bacteria</taxon>
        <taxon>Candidatus Aerophobota</taxon>
    </lineage>
</organism>
<comment type="catalytic activity">
    <reaction evidence="17">
        <text>alpha-ribazole + adenosylcob(III)inamide-GDP = adenosylcob(III)alamin + GMP + H(+)</text>
        <dbReference type="Rhea" id="RHEA:16049"/>
        <dbReference type="ChEBI" id="CHEBI:10329"/>
        <dbReference type="ChEBI" id="CHEBI:15378"/>
        <dbReference type="ChEBI" id="CHEBI:18408"/>
        <dbReference type="ChEBI" id="CHEBI:58115"/>
        <dbReference type="ChEBI" id="CHEBI:60487"/>
        <dbReference type="EC" id="2.7.8.26"/>
    </reaction>
</comment>
<evidence type="ECO:0000256" key="10">
    <source>
        <dbReference type="ARBA" id="ARBA00022692"/>
    </source>
</evidence>
<evidence type="ECO:0000313" key="20">
    <source>
        <dbReference type="EMBL" id="TET30743.1"/>
    </source>
</evidence>
<comment type="cofactor">
    <cofactor evidence="1">
        <name>Mg(2+)</name>
        <dbReference type="ChEBI" id="CHEBI:18420"/>
    </cofactor>
</comment>
<feature type="non-terminal residue" evidence="20">
    <location>
        <position position="1"/>
    </location>
</feature>
<dbReference type="Pfam" id="PF02654">
    <property type="entry name" value="CobS"/>
    <property type="match status" value="1"/>
</dbReference>
<feature type="transmembrane region" description="Helical" evidence="19">
    <location>
        <begin position="39"/>
        <end position="57"/>
    </location>
</feature>
<dbReference type="HAMAP" id="MF_00719">
    <property type="entry name" value="CobS"/>
    <property type="match status" value="1"/>
</dbReference>
<keyword evidence="13 19" id="KW-0472">Membrane</keyword>
<evidence type="ECO:0000256" key="11">
    <source>
        <dbReference type="ARBA" id="ARBA00022842"/>
    </source>
</evidence>
<keyword evidence="11" id="KW-0460">Magnesium</keyword>